<proteinExistence type="predicted"/>
<dbReference type="AlphaFoldDB" id="A0A1F5NJM4"/>
<name>A0A1F5NJM4_9BACT</name>
<sequence>MRGLGDLKHMNDFAAAGIERQRYEKLRNRAIARSDWERAKRYDGFVEDFRRFLHGTITVYPDKEAVRAGKFTPAEGRDFAPKG</sequence>
<evidence type="ECO:0000313" key="1">
    <source>
        <dbReference type="EMBL" id="OGE77911.1"/>
    </source>
</evidence>
<organism evidence="1 2">
    <name type="scientific">Candidatus Doudnabacteria bacterium RIFCSPHIGHO2_01_FULL_46_14</name>
    <dbReference type="NCBI Taxonomy" id="1817824"/>
    <lineage>
        <taxon>Bacteria</taxon>
        <taxon>Candidatus Doudnaibacteriota</taxon>
    </lineage>
</organism>
<protein>
    <submittedName>
        <fullName evidence="1">Uncharacterized protein</fullName>
    </submittedName>
</protein>
<gene>
    <name evidence="1" type="ORF">A2751_02600</name>
</gene>
<dbReference type="EMBL" id="MFEK01000016">
    <property type="protein sequence ID" value="OGE77911.1"/>
    <property type="molecule type" value="Genomic_DNA"/>
</dbReference>
<comment type="caution">
    <text evidence="1">The sequence shown here is derived from an EMBL/GenBank/DDBJ whole genome shotgun (WGS) entry which is preliminary data.</text>
</comment>
<accession>A0A1F5NJM4</accession>
<reference evidence="1 2" key="1">
    <citation type="journal article" date="2016" name="Nat. Commun.">
        <title>Thousands of microbial genomes shed light on interconnected biogeochemical processes in an aquifer system.</title>
        <authorList>
            <person name="Anantharaman K."/>
            <person name="Brown C.T."/>
            <person name="Hug L.A."/>
            <person name="Sharon I."/>
            <person name="Castelle C.J."/>
            <person name="Probst A.J."/>
            <person name="Thomas B.C."/>
            <person name="Singh A."/>
            <person name="Wilkins M.J."/>
            <person name="Karaoz U."/>
            <person name="Brodie E.L."/>
            <person name="Williams K.H."/>
            <person name="Hubbard S.S."/>
            <person name="Banfield J.F."/>
        </authorList>
    </citation>
    <scope>NUCLEOTIDE SEQUENCE [LARGE SCALE GENOMIC DNA]</scope>
</reference>
<dbReference type="Proteomes" id="UP000176864">
    <property type="component" value="Unassembled WGS sequence"/>
</dbReference>
<evidence type="ECO:0000313" key="2">
    <source>
        <dbReference type="Proteomes" id="UP000176864"/>
    </source>
</evidence>